<dbReference type="EMBL" id="HACA01005808">
    <property type="protein sequence ID" value="CDW23169.1"/>
    <property type="molecule type" value="Transcribed_RNA"/>
</dbReference>
<evidence type="ECO:0000313" key="1">
    <source>
        <dbReference type="EMBL" id="CDW23169.1"/>
    </source>
</evidence>
<proteinExistence type="predicted"/>
<dbReference type="AlphaFoldDB" id="A0A0K2TAQ2"/>
<protein>
    <submittedName>
        <fullName evidence="1">Uncharacterized protein</fullName>
    </submittedName>
</protein>
<organism evidence="1">
    <name type="scientific">Lepeophtheirus salmonis</name>
    <name type="common">Salmon louse</name>
    <name type="synonym">Caligus salmonis</name>
    <dbReference type="NCBI Taxonomy" id="72036"/>
    <lineage>
        <taxon>Eukaryota</taxon>
        <taxon>Metazoa</taxon>
        <taxon>Ecdysozoa</taxon>
        <taxon>Arthropoda</taxon>
        <taxon>Crustacea</taxon>
        <taxon>Multicrustacea</taxon>
        <taxon>Hexanauplia</taxon>
        <taxon>Copepoda</taxon>
        <taxon>Siphonostomatoida</taxon>
        <taxon>Caligidae</taxon>
        <taxon>Lepeophtheirus</taxon>
    </lineage>
</organism>
<accession>A0A0K2TAQ2</accession>
<name>A0A0K2TAQ2_LEPSM</name>
<reference evidence="1" key="1">
    <citation type="submission" date="2014-05" db="EMBL/GenBank/DDBJ databases">
        <authorList>
            <person name="Chronopoulou M."/>
        </authorList>
    </citation>
    <scope>NUCLEOTIDE SEQUENCE</scope>
    <source>
        <tissue evidence="1">Whole organism</tissue>
    </source>
</reference>
<sequence length="47" mass="5609">MYVDIQISQLLSEIQCEMCLHLNHFQLDAHIVKFRTNWINLLCYAAQ</sequence>